<dbReference type="GO" id="GO:0006886">
    <property type="term" value="P:intracellular protein transport"/>
    <property type="evidence" value="ECO:0007669"/>
    <property type="project" value="InterPro"/>
</dbReference>
<dbReference type="EMBL" id="CACVBM020001066">
    <property type="protein sequence ID" value="CAA7028288.1"/>
    <property type="molecule type" value="Genomic_DNA"/>
</dbReference>
<accession>A0A6D2IIY2</accession>
<name>A0A6D2IIY2_9BRAS</name>
<feature type="domain" description="COPA/B second beta-propeller" evidence="1">
    <location>
        <begin position="39"/>
        <end position="152"/>
    </location>
</feature>
<dbReference type="GO" id="GO:0016192">
    <property type="term" value="P:vesicle-mediated transport"/>
    <property type="evidence" value="ECO:0007669"/>
    <property type="project" value="InterPro"/>
</dbReference>
<dbReference type="GO" id="GO:0030117">
    <property type="term" value="C:membrane coat"/>
    <property type="evidence" value="ECO:0007669"/>
    <property type="project" value="InterPro"/>
</dbReference>
<organism evidence="2 3">
    <name type="scientific">Microthlaspi erraticum</name>
    <dbReference type="NCBI Taxonomy" id="1685480"/>
    <lineage>
        <taxon>Eukaryota</taxon>
        <taxon>Viridiplantae</taxon>
        <taxon>Streptophyta</taxon>
        <taxon>Embryophyta</taxon>
        <taxon>Tracheophyta</taxon>
        <taxon>Spermatophyta</taxon>
        <taxon>Magnoliopsida</taxon>
        <taxon>eudicotyledons</taxon>
        <taxon>Gunneridae</taxon>
        <taxon>Pentapetalae</taxon>
        <taxon>rosids</taxon>
        <taxon>malvids</taxon>
        <taxon>Brassicales</taxon>
        <taxon>Brassicaceae</taxon>
        <taxon>Coluteocarpeae</taxon>
        <taxon>Microthlaspi</taxon>
    </lineage>
</organism>
<reference evidence="2" key="1">
    <citation type="submission" date="2020-01" db="EMBL/GenBank/DDBJ databases">
        <authorList>
            <person name="Mishra B."/>
        </authorList>
    </citation>
    <scope>NUCLEOTIDE SEQUENCE [LARGE SCALE GENOMIC DNA]</scope>
</reference>
<evidence type="ECO:0000259" key="1">
    <source>
        <dbReference type="Pfam" id="PF04053"/>
    </source>
</evidence>
<proteinExistence type="predicted"/>
<comment type="caution">
    <text evidence="2">The sequence shown here is derived from an EMBL/GenBank/DDBJ whole genome shotgun (WGS) entry which is preliminary data.</text>
</comment>
<dbReference type="Pfam" id="PF04053">
    <property type="entry name" value="B-prop_COPA_B_2nd"/>
    <property type="match status" value="1"/>
</dbReference>
<dbReference type="GO" id="GO:0005198">
    <property type="term" value="F:structural molecule activity"/>
    <property type="evidence" value="ECO:0007669"/>
    <property type="project" value="InterPro"/>
</dbReference>
<evidence type="ECO:0000313" key="2">
    <source>
        <dbReference type="EMBL" id="CAA7028288.1"/>
    </source>
</evidence>
<dbReference type="Proteomes" id="UP000467841">
    <property type="component" value="Unassembled WGS sequence"/>
</dbReference>
<dbReference type="AlphaFoldDB" id="A0A6D2IIY2"/>
<protein>
    <recommendedName>
        <fullName evidence="1">COPA/B second beta-propeller domain-containing protein</fullName>
    </recommendedName>
</protein>
<keyword evidence="3" id="KW-1185">Reference proteome</keyword>
<dbReference type="OrthoDB" id="1742563at2759"/>
<dbReference type="InterPro" id="IPR006692">
    <property type="entry name" value="Beta-prop_COPA/B_2nd"/>
</dbReference>
<gene>
    <name evidence="2" type="ORF">MERR_LOCUS15523</name>
</gene>
<evidence type="ECO:0000313" key="3">
    <source>
        <dbReference type="Proteomes" id="UP000467841"/>
    </source>
</evidence>
<sequence length="189" mass="21330">MQFDLLRLDGGSYELYIIPKDSVGRSDVVQDKEGDRWFCDAIFYAGTGNLLCRSEDKVVIFDLQQRLVLGELQTPFVRYVVWSNDMESVALLSKHTIIIASKKLVLQCTLHETIRVKSGAWDDNGVFIYTTLNHIKYCLPNGDSGIIRTLDVPSISPRFLEIQSFAWTGMGKTGLSPSMRLNTFSSLHC</sequence>